<dbReference type="InterPro" id="IPR008181">
    <property type="entry name" value="dUTPase"/>
</dbReference>
<dbReference type="PANTHER" id="PTHR11241:SF0">
    <property type="entry name" value="DEOXYURIDINE 5'-TRIPHOSPHATE NUCLEOTIDOHYDROLASE"/>
    <property type="match status" value="1"/>
</dbReference>
<evidence type="ECO:0000313" key="6">
    <source>
        <dbReference type="EMBL" id="QIG61054.1"/>
    </source>
</evidence>
<dbReference type="EC" id="3.6.1.23" evidence="2"/>
<dbReference type="InterPro" id="IPR036157">
    <property type="entry name" value="dUTPase-like_sf"/>
</dbReference>
<dbReference type="GO" id="GO:0006226">
    <property type="term" value="P:dUMP biosynthetic process"/>
    <property type="evidence" value="ECO:0007669"/>
    <property type="project" value="InterPro"/>
</dbReference>
<dbReference type="EMBL" id="MN939540">
    <property type="protein sequence ID" value="QIG61054.1"/>
    <property type="molecule type" value="Genomic_DNA"/>
</dbReference>
<dbReference type="SUPFAM" id="SSF51283">
    <property type="entry name" value="dUTPase-like"/>
    <property type="match status" value="1"/>
</dbReference>
<dbReference type="GO" id="GO:0046081">
    <property type="term" value="P:dUTP catabolic process"/>
    <property type="evidence" value="ECO:0007669"/>
    <property type="project" value="InterPro"/>
</dbReference>
<feature type="domain" description="dUTPase-like" evidence="5">
    <location>
        <begin position="17"/>
        <end position="102"/>
    </location>
</feature>
<organism evidence="6 7">
    <name type="scientific">Listeria phage vB_Liva_VAfA18</name>
    <dbReference type="NCBI Taxonomy" id="2712945"/>
    <lineage>
        <taxon>Viruses</taxon>
        <taxon>Duplodnaviria</taxon>
        <taxon>Heunggongvirae</taxon>
        <taxon>Uroviricota</taxon>
        <taxon>Caudoviricetes</taxon>
        <taxon>Herelleviridae</taxon>
        <taxon>Jasinskavirinae</taxon>
        <taxon>Pecentumvirus</taxon>
        <taxon>Pecentumvirus list36</taxon>
    </lineage>
</organism>
<proteinExistence type="inferred from homology"/>
<evidence type="ECO:0000256" key="3">
    <source>
        <dbReference type="ARBA" id="ARBA00023080"/>
    </source>
</evidence>
<evidence type="ECO:0000256" key="4">
    <source>
        <dbReference type="SAM" id="MobiDB-lite"/>
    </source>
</evidence>
<dbReference type="InterPro" id="IPR029054">
    <property type="entry name" value="dUTPase-like"/>
</dbReference>
<evidence type="ECO:0000256" key="1">
    <source>
        <dbReference type="ARBA" id="ARBA00006581"/>
    </source>
</evidence>
<dbReference type="Gene3D" id="2.70.40.10">
    <property type="match status" value="1"/>
</dbReference>
<dbReference type="Pfam" id="PF00692">
    <property type="entry name" value="dUTPase"/>
    <property type="match status" value="1"/>
</dbReference>
<name>A0A858EB15_9CAUD</name>
<dbReference type="PANTHER" id="PTHR11241">
    <property type="entry name" value="DEOXYURIDINE 5'-TRIPHOSPHATE NUCLEOTIDOHYDROLASE"/>
    <property type="match status" value="1"/>
</dbReference>
<sequence length="217" mass="23745">MLLSNKVNVKVKLEGGATMPSQGYDNDVAFDLYTSEDAIICPDAVGATLIPTGLRTEFDPTKFGLFISPRSSIMNLPLTLANNTGIVEGTYRGGIGIPLKNTLSMTGFSDFALTWNPDKKVVERIPVEKLPTGKLRSAEKMFYTDQALLYDNTLPEELADQLFVTLVPTGTFFLPKGFRIMQAYLLPKYHLDLEKTDKLSDSPRGDKGFGSSGHGGK</sequence>
<dbReference type="GO" id="GO:0000287">
    <property type="term" value="F:magnesium ion binding"/>
    <property type="evidence" value="ECO:0007669"/>
    <property type="project" value="InterPro"/>
</dbReference>
<comment type="similarity">
    <text evidence="1">Belongs to the dUTPase family.</text>
</comment>
<evidence type="ECO:0000256" key="2">
    <source>
        <dbReference type="ARBA" id="ARBA00012379"/>
    </source>
</evidence>
<keyword evidence="3" id="KW-0546">Nucleotide metabolism</keyword>
<protein>
    <recommendedName>
        <fullName evidence="2">dUTP diphosphatase</fullName>
        <ecNumber evidence="2">3.6.1.23</ecNumber>
    </recommendedName>
</protein>
<feature type="compositionally biased region" description="Gly residues" evidence="4">
    <location>
        <begin position="208"/>
        <end position="217"/>
    </location>
</feature>
<reference evidence="6" key="1">
    <citation type="submission" date="2020-01" db="EMBL/GenBank/DDBJ databases">
        <title>Comparative genomic and phylogenetic analyses of the P100virus genus of Listeria bacteriophages and report of two new members.</title>
        <authorList>
            <person name="Blanco Fernandez M.D."/>
            <person name="Barrios M.E."/>
            <person name="Mbayed V.A."/>
            <person name="Klumpp J."/>
        </authorList>
    </citation>
    <scope>NUCLEOTIDE SEQUENCE</scope>
</reference>
<gene>
    <name evidence="6" type="ORF">vBLivaVAfA18_130</name>
</gene>
<dbReference type="GO" id="GO:0004170">
    <property type="term" value="F:dUTP diphosphatase activity"/>
    <property type="evidence" value="ECO:0007669"/>
    <property type="project" value="UniProtKB-EC"/>
</dbReference>
<evidence type="ECO:0000313" key="7">
    <source>
        <dbReference type="Proteomes" id="UP000609966"/>
    </source>
</evidence>
<accession>A0A858EB15</accession>
<dbReference type="Proteomes" id="UP000609966">
    <property type="component" value="Segment"/>
</dbReference>
<evidence type="ECO:0000259" key="5">
    <source>
        <dbReference type="Pfam" id="PF00692"/>
    </source>
</evidence>
<feature type="compositionally biased region" description="Basic and acidic residues" evidence="4">
    <location>
        <begin position="197"/>
        <end position="207"/>
    </location>
</feature>
<feature type="region of interest" description="Disordered" evidence="4">
    <location>
        <begin position="197"/>
        <end position="217"/>
    </location>
</feature>